<keyword evidence="2" id="KW-0694">RNA-binding</keyword>
<name>A0AAX7T5A2_ASTCA</name>
<evidence type="ECO:0000256" key="2">
    <source>
        <dbReference type="ARBA" id="ARBA00022884"/>
    </source>
</evidence>
<evidence type="ECO:0000256" key="3">
    <source>
        <dbReference type="PROSITE-ProRule" id="PRU00317"/>
    </source>
</evidence>
<dbReference type="SUPFAM" id="SSF48371">
    <property type="entry name" value="ARM repeat"/>
    <property type="match status" value="1"/>
</dbReference>
<dbReference type="InterPro" id="IPR012959">
    <property type="entry name" value="CPL_dom"/>
</dbReference>
<dbReference type="GO" id="GO:0006417">
    <property type="term" value="P:regulation of translation"/>
    <property type="evidence" value="ECO:0007669"/>
    <property type="project" value="TreeGrafter"/>
</dbReference>
<dbReference type="InterPro" id="IPR040059">
    <property type="entry name" value="PUM3"/>
</dbReference>
<dbReference type="InterPro" id="IPR033133">
    <property type="entry name" value="PUM-HD"/>
</dbReference>
<dbReference type="PANTHER" id="PTHR13389">
    <property type="entry name" value="PUMILIO HOMOLOG 3"/>
    <property type="match status" value="1"/>
</dbReference>
<dbReference type="GeneTree" id="ENSGT00390000015757"/>
<dbReference type="GO" id="GO:0003729">
    <property type="term" value="F:mRNA binding"/>
    <property type="evidence" value="ECO:0007669"/>
    <property type="project" value="TreeGrafter"/>
</dbReference>
<keyword evidence="1" id="KW-0677">Repeat</keyword>
<reference evidence="6" key="1">
    <citation type="submission" date="2018-05" db="EMBL/GenBank/DDBJ databases">
        <authorList>
            <person name="Datahose"/>
        </authorList>
    </citation>
    <scope>NUCLEOTIDE SEQUENCE</scope>
</reference>
<reference evidence="6" key="2">
    <citation type="submission" date="2025-08" db="UniProtKB">
        <authorList>
            <consortium name="Ensembl"/>
        </authorList>
    </citation>
    <scope>IDENTIFICATION</scope>
</reference>
<dbReference type="Pfam" id="PF08144">
    <property type="entry name" value="CPL"/>
    <property type="match status" value="1"/>
</dbReference>
<keyword evidence="7" id="KW-1185">Reference proteome</keyword>
<proteinExistence type="predicted"/>
<dbReference type="Ensembl" id="ENSACLT00000070979.1">
    <property type="protein sequence ID" value="ENSACLP00000049436.1"/>
    <property type="gene ID" value="ENSACLG00000001017.2"/>
</dbReference>
<feature type="domain" description="PUM-HD" evidence="5">
    <location>
        <begin position="27"/>
        <end position="416"/>
    </location>
</feature>
<evidence type="ECO:0000256" key="1">
    <source>
        <dbReference type="ARBA" id="ARBA00022737"/>
    </source>
</evidence>
<dbReference type="PANTHER" id="PTHR13389:SF0">
    <property type="entry name" value="PUMILIO HOMOLOG 3"/>
    <property type="match status" value="1"/>
</dbReference>
<dbReference type="GO" id="GO:0005730">
    <property type="term" value="C:nucleolus"/>
    <property type="evidence" value="ECO:0007669"/>
    <property type="project" value="TreeGrafter"/>
</dbReference>
<dbReference type="Proteomes" id="UP000265100">
    <property type="component" value="Chromosome 7"/>
</dbReference>
<feature type="region of interest" description="Disordered" evidence="4">
    <location>
        <begin position="1"/>
        <end position="28"/>
    </location>
</feature>
<sequence>FKPNEKLTKEELKKNRQQRKKDLKKSRQEAERKDMYEIINQSKHIFLHFVLILWNDLDCYVKVLSFLQMAFAHDAVRVLQCYIQFSNHEQRQEVFEELKDDILSLSKSQYGRHVVKKLLVYGNKELVAAVINRFKGHVRQMLRHAAASSIIEYAYNDKAVLAQRLMLTDELYGNTYTVCKSYEFNTLEKVVRTNPDKLNNIMDEMKQILTPMAQKEQVIKHSLVHKVFLDFFQCAPEKQRTEMIESIRQSVVYMAHTHDGARVAMNSLWHGTAKDRKVIIKTMKTYMVKFAMNEILESLDEVVGNKYGKKVLVYLLSPRDPAHLVPEIIKVLEKGDGNAHSKKDTATRRKELLEVVSPPLLEYLCNNAAAMAMDKATSVTISDILASACGDLRPAMTAVAQLANQELVPGGIKGELHMAEHPAGHLVLKWLIEQDVTLAEAGKEERFGRILVDTVGTNKMKSWAKVNRGAMVLCSLLNSCDKSVAAEVKAALESIRSELSSISNNKGVEILLENLNK</sequence>
<dbReference type="PROSITE" id="PS50303">
    <property type="entry name" value="PUM_HD"/>
    <property type="match status" value="1"/>
</dbReference>
<evidence type="ECO:0000256" key="4">
    <source>
        <dbReference type="SAM" id="MobiDB-lite"/>
    </source>
</evidence>
<dbReference type="InterPro" id="IPR001313">
    <property type="entry name" value="Pumilio_RNA-bd_rpt"/>
</dbReference>
<protein>
    <recommendedName>
        <fullName evidence="5">PUM-HD domain-containing protein</fullName>
    </recommendedName>
</protein>
<gene>
    <name evidence="6" type="primary">PUM3</name>
</gene>
<dbReference type="InterPro" id="IPR011989">
    <property type="entry name" value="ARM-like"/>
</dbReference>
<feature type="compositionally biased region" description="Basic residues" evidence="4">
    <location>
        <begin position="15"/>
        <end position="24"/>
    </location>
</feature>
<dbReference type="InterPro" id="IPR016024">
    <property type="entry name" value="ARM-type_fold"/>
</dbReference>
<feature type="compositionally biased region" description="Basic and acidic residues" evidence="4">
    <location>
        <begin position="1"/>
        <end position="14"/>
    </location>
</feature>
<dbReference type="PROSITE" id="PS50302">
    <property type="entry name" value="PUM"/>
    <property type="match status" value="1"/>
</dbReference>
<evidence type="ECO:0000313" key="7">
    <source>
        <dbReference type="Proteomes" id="UP000265100"/>
    </source>
</evidence>
<dbReference type="SMART" id="SM00025">
    <property type="entry name" value="Pumilio"/>
    <property type="match status" value="5"/>
</dbReference>
<evidence type="ECO:0000259" key="5">
    <source>
        <dbReference type="PROSITE" id="PS50303"/>
    </source>
</evidence>
<reference evidence="6" key="3">
    <citation type="submission" date="2025-09" db="UniProtKB">
        <authorList>
            <consortium name="Ensembl"/>
        </authorList>
    </citation>
    <scope>IDENTIFICATION</scope>
</reference>
<feature type="repeat" description="Pumilio" evidence="3">
    <location>
        <begin position="97"/>
        <end position="132"/>
    </location>
</feature>
<evidence type="ECO:0000313" key="6">
    <source>
        <dbReference type="Ensembl" id="ENSACLP00000049436.1"/>
    </source>
</evidence>
<dbReference type="Gene3D" id="1.25.10.10">
    <property type="entry name" value="Leucine-rich Repeat Variant"/>
    <property type="match status" value="1"/>
</dbReference>
<dbReference type="AlphaFoldDB" id="A0AAX7T5A2"/>
<accession>A0AAX7T5A2</accession>
<organism evidence="6 7">
    <name type="scientific">Astatotilapia calliptera</name>
    <name type="common">Eastern happy</name>
    <name type="synonym">Chromis callipterus</name>
    <dbReference type="NCBI Taxonomy" id="8154"/>
    <lineage>
        <taxon>Eukaryota</taxon>
        <taxon>Metazoa</taxon>
        <taxon>Chordata</taxon>
        <taxon>Craniata</taxon>
        <taxon>Vertebrata</taxon>
        <taxon>Euteleostomi</taxon>
        <taxon>Actinopterygii</taxon>
        <taxon>Neopterygii</taxon>
        <taxon>Teleostei</taxon>
        <taxon>Neoteleostei</taxon>
        <taxon>Acanthomorphata</taxon>
        <taxon>Ovalentaria</taxon>
        <taxon>Cichlomorphae</taxon>
        <taxon>Cichliformes</taxon>
        <taxon>Cichlidae</taxon>
        <taxon>African cichlids</taxon>
        <taxon>Pseudocrenilabrinae</taxon>
        <taxon>Haplochromini</taxon>
        <taxon>Astatotilapia</taxon>
    </lineage>
</organism>